<evidence type="ECO:0000256" key="1">
    <source>
        <dbReference type="SAM" id="MobiDB-lite"/>
    </source>
</evidence>
<evidence type="ECO:0008006" key="4">
    <source>
        <dbReference type="Google" id="ProtNLM"/>
    </source>
</evidence>
<reference evidence="3" key="1">
    <citation type="submission" date="2018-05" db="EMBL/GenBank/DDBJ databases">
        <title>Luteimonas pekinense sp. nov., isolated from human Meibomian gland secretions, Beijing, China.</title>
        <authorList>
            <person name="Wen T."/>
            <person name="Bai H."/>
            <person name="Lv H."/>
        </authorList>
    </citation>
    <scope>NUCLEOTIDE SEQUENCE [LARGE SCALE GENOMIC DNA]</scope>
    <source>
        <strain evidence="3">83-4</strain>
    </source>
</reference>
<dbReference type="AlphaFoldDB" id="A0A344J5C2"/>
<organism evidence="2 3">
    <name type="scientific">Solilutibacter oculi</name>
    <dbReference type="NCBI Taxonomy" id="2698682"/>
    <lineage>
        <taxon>Bacteria</taxon>
        <taxon>Pseudomonadati</taxon>
        <taxon>Pseudomonadota</taxon>
        <taxon>Gammaproteobacteria</taxon>
        <taxon>Lysobacterales</taxon>
        <taxon>Lysobacteraceae</taxon>
        <taxon>Solilutibacter</taxon>
    </lineage>
</organism>
<dbReference type="RefSeq" id="WP_112926445.1">
    <property type="nucleotide sequence ID" value="NZ_CP029556.1"/>
</dbReference>
<evidence type="ECO:0000313" key="2">
    <source>
        <dbReference type="EMBL" id="AXA84232.1"/>
    </source>
</evidence>
<keyword evidence="3" id="KW-1185">Reference proteome</keyword>
<name>A0A344J5C2_9GAMM</name>
<evidence type="ECO:0000313" key="3">
    <source>
        <dbReference type="Proteomes" id="UP000251842"/>
    </source>
</evidence>
<gene>
    <name evidence="2" type="ORF">DCD74_05560</name>
</gene>
<dbReference type="PROSITE" id="PS51257">
    <property type="entry name" value="PROKAR_LIPOPROTEIN"/>
    <property type="match status" value="1"/>
</dbReference>
<sequence>MRPLILACVIAFAGCQSPGSNGAPSGQAGSVRVPGEHALRVGQSLTLPDRSTLTYVRVVADSRCRPDVQCIRAGDADIELRWEPASGSAASATLNSDPGNLQKAPNSTRFGSWQVALKALDWKEPPTATLSVTRAP</sequence>
<accession>A0A344J5C2</accession>
<protein>
    <recommendedName>
        <fullName evidence="4">Lipoprotein</fullName>
    </recommendedName>
</protein>
<dbReference type="KEGG" id="lue:DCD74_05560"/>
<dbReference type="Proteomes" id="UP000251842">
    <property type="component" value="Chromosome"/>
</dbReference>
<dbReference type="EMBL" id="CP029556">
    <property type="protein sequence ID" value="AXA84232.1"/>
    <property type="molecule type" value="Genomic_DNA"/>
</dbReference>
<proteinExistence type="predicted"/>
<feature type="compositionally biased region" description="Polar residues" evidence="1">
    <location>
        <begin position="88"/>
        <end position="107"/>
    </location>
</feature>
<feature type="region of interest" description="Disordered" evidence="1">
    <location>
        <begin position="87"/>
        <end position="107"/>
    </location>
</feature>
<dbReference type="OrthoDB" id="163809at2"/>